<accession>A0ACC1CMB7</accession>
<dbReference type="Proteomes" id="UP000824533">
    <property type="component" value="Linkage Group LG21"/>
</dbReference>
<dbReference type="EMBL" id="CM034407">
    <property type="protein sequence ID" value="KAJ0172743.1"/>
    <property type="molecule type" value="Genomic_DNA"/>
</dbReference>
<organism evidence="1 2">
    <name type="scientific">Dendrolimus kikuchii</name>
    <dbReference type="NCBI Taxonomy" id="765133"/>
    <lineage>
        <taxon>Eukaryota</taxon>
        <taxon>Metazoa</taxon>
        <taxon>Ecdysozoa</taxon>
        <taxon>Arthropoda</taxon>
        <taxon>Hexapoda</taxon>
        <taxon>Insecta</taxon>
        <taxon>Pterygota</taxon>
        <taxon>Neoptera</taxon>
        <taxon>Endopterygota</taxon>
        <taxon>Lepidoptera</taxon>
        <taxon>Glossata</taxon>
        <taxon>Ditrysia</taxon>
        <taxon>Bombycoidea</taxon>
        <taxon>Lasiocampidae</taxon>
        <taxon>Dendrolimus</taxon>
    </lineage>
</organism>
<evidence type="ECO:0000313" key="2">
    <source>
        <dbReference type="Proteomes" id="UP000824533"/>
    </source>
</evidence>
<evidence type="ECO:0000313" key="1">
    <source>
        <dbReference type="EMBL" id="KAJ0172743.1"/>
    </source>
</evidence>
<name>A0ACC1CMB7_9NEOP</name>
<keyword evidence="2" id="KW-1185">Reference proteome</keyword>
<comment type="caution">
    <text evidence="1">The sequence shown here is derived from an EMBL/GenBank/DDBJ whole genome shotgun (WGS) entry which is preliminary data.</text>
</comment>
<protein>
    <submittedName>
        <fullName evidence="1">Uncharacterized protein</fullName>
    </submittedName>
</protein>
<gene>
    <name evidence="1" type="ORF">K1T71_011882</name>
</gene>
<proteinExistence type="predicted"/>
<sequence length="966" mass="108069">MSKAVLIPDCKDVGVVKEELSTSPNEKKDGAIALFSRLLRFEGLGKKQNSPESPTTLEPPTIYYGVYIPCEIKKGPDEEVLHVYKNKAEALELVRRYKVARFKAFRSQKDALTFALRGAEPTDTTDGNDNSVMGEKPYPFKAPSPQDMVALRKAVETGQAGIVRDRVWDNPRFLVSSGNTPAILQEGSRYNALHVAAKSMNAEICNLVLTTVGDPAFVQRLYGVDADPDSCKKLRHITHPPLPSARHTDKLNVLLPQHGTNHALLHPDQKFGTFVICKRSSSSTVDTAKRISLMLRERYYVPVLHTEDESAVPTIGRPFTPALPPDINHDPMGPRYEIRAYAGPMEVGDAEAFRKRWKTPPRSAVGCRVAPASFRLKEITKGLETVGRNLAEQMKVGWKEYWPFLDTFTDLRTPEGMSLLENYLRVKYESACSFAYSDSCAQSQHSPDDLSLSRISLGMSPTQSPLIEAMSPISELCSAMKICKITDKPSHWKKTDPLRQRMCRQPTSTVTVKPLTNGDTPPVVNHTVSQLLCIERTCQVFAKRIADSLTFSLTAEMDVAGDCLKSEATHLQNTINTYMDDERFQKIDFALIHSRLAQLVVYILKQQTKDLDDVNSLVEFLVKLRCPNDDIFSSDDERKISYRGSGRVKISQVIESHVRCLASFICEELTESDIMKGPAKSEIECTEIWDKAAKCRCDWKVEFERNSKKNASFRKNRSILSTSPKSDSFIRRLTFDHDIGDGKLHTNDIEKPVISINSPAGDTHPTIITVDMAKCHVVEAEVSDDESVASCHSDDDDGDDSYHTASDNSEREADDMAEATDRAIAEPFIYGEEPTKMDRLVFEAISECSISPDQFPNVYRWRHTIALYSPTERNKWQPASMGDDSTSICSSWSIPADCMRTPKAKRLRVIASPVASRCSTPNKDSREELNRSVPLQMSNWLRVTGPNSPRSTLSAKNISQNVSFGF</sequence>
<reference evidence="1 2" key="1">
    <citation type="journal article" date="2021" name="Front. Genet.">
        <title>Chromosome-Level Genome Assembly Reveals Significant Gene Expansion in the Toll and IMD Signaling Pathways of Dendrolimus kikuchii.</title>
        <authorList>
            <person name="Zhou J."/>
            <person name="Wu P."/>
            <person name="Xiong Z."/>
            <person name="Liu N."/>
            <person name="Zhao N."/>
            <person name="Ji M."/>
            <person name="Qiu Y."/>
            <person name="Yang B."/>
        </authorList>
    </citation>
    <scope>NUCLEOTIDE SEQUENCE [LARGE SCALE GENOMIC DNA]</scope>
    <source>
        <strain evidence="1">Ann1</strain>
    </source>
</reference>